<name>A0A381VCD7_9ZZZZ</name>
<evidence type="ECO:0008006" key="2">
    <source>
        <dbReference type="Google" id="ProtNLM"/>
    </source>
</evidence>
<evidence type="ECO:0000313" key="1">
    <source>
        <dbReference type="EMBL" id="SVA38022.1"/>
    </source>
</evidence>
<organism evidence="1">
    <name type="scientific">marine metagenome</name>
    <dbReference type="NCBI Taxonomy" id="408172"/>
    <lineage>
        <taxon>unclassified sequences</taxon>
        <taxon>metagenomes</taxon>
        <taxon>ecological metagenomes</taxon>
    </lineage>
</organism>
<proteinExistence type="predicted"/>
<reference evidence="1" key="1">
    <citation type="submission" date="2018-05" db="EMBL/GenBank/DDBJ databases">
        <authorList>
            <person name="Lanie J.A."/>
            <person name="Ng W.-L."/>
            <person name="Kazmierczak K.M."/>
            <person name="Andrzejewski T.M."/>
            <person name="Davidsen T.M."/>
            <person name="Wayne K.J."/>
            <person name="Tettelin H."/>
            <person name="Glass J.I."/>
            <person name="Rusch D."/>
            <person name="Podicherti R."/>
            <person name="Tsui H.-C.T."/>
            <person name="Winkler M.E."/>
        </authorList>
    </citation>
    <scope>NUCLEOTIDE SEQUENCE</scope>
</reference>
<dbReference type="PROSITE" id="PS51257">
    <property type="entry name" value="PROKAR_LIPOPROTEIN"/>
    <property type="match status" value="1"/>
</dbReference>
<protein>
    <recommendedName>
        <fullName evidence="2">Lipoprotein</fullName>
    </recommendedName>
</protein>
<gene>
    <name evidence="1" type="ORF">METZ01_LOCUS90876</name>
</gene>
<dbReference type="AlphaFoldDB" id="A0A381VCD7"/>
<dbReference type="EMBL" id="UINC01008448">
    <property type="protein sequence ID" value="SVA38022.1"/>
    <property type="molecule type" value="Genomic_DNA"/>
</dbReference>
<accession>A0A381VCD7</accession>
<sequence length="189" mass="20976">MIKNQITFILLVIALLSCDSGNHTRTYHLPKAKNKSFTQPAVENKKESSGFTWEKPDLWIPTEGTSMRLASFEVPYSTGSGDLSIMELGGSGGGLEANVNRWRGQIGLDPLTKIEIENEAENGVSELGTYQLFRLINLEKKESAFLTFIVPLKSSTLFIKLNASADGILELEEDFKIFCLSIKLENSNQ</sequence>